<evidence type="ECO:0000256" key="1">
    <source>
        <dbReference type="SAM" id="MobiDB-lite"/>
    </source>
</evidence>
<sequence>MAAPRRRSSPKASAFSHPLLRRAGILLAVSFVLSFALIAYLFGLTEGFFGRLLGATFVWFVLLGVTFLAVVPFVNWAAEHWFGRTWAEAPTPQPTRRKATNTPKTPAAPKPARYAPRSSANSD</sequence>
<comment type="caution">
    <text evidence="3">The sequence shown here is derived from an EMBL/GenBank/DDBJ whole genome shotgun (WGS) entry which is preliminary data.</text>
</comment>
<keyword evidence="4" id="KW-1185">Reference proteome</keyword>
<reference evidence="3 4" key="1">
    <citation type="submission" date="2018-12" db="EMBL/GenBank/DDBJ databases">
        <title>Hymenobacter gummosus sp. nov., isolated from a spring.</title>
        <authorList>
            <person name="Nie L."/>
        </authorList>
    </citation>
    <scope>NUCLEOTIDE SEQUENCE [LARGE SCALE GENOMIC DNA]</scope>
    <source>
        <strain evidence="3 4">KCTC 52166</strain>
    </source>
</reference>
<feature type="transmembrane region" description="Helical" evidence="2">
    <location>
        <begin position="20"/>
        <end position="42"/>
    </location>
</feature>
<protein>
    <recommendedName>
        <fullName evidence="5">DUF2798 domain-containing protein</fullName>
    </recommendedName>
</protein>
<evidence type="ECO:0000313" key="4">
    <source>
        <dbReference type="Proteomes" id="UP000282184"/>
    </source>
</evidence>
<evidence type="ECO:0000256" key="2">
    <source>
        <dbReference type="SAM" id="Phobius"/>
    </source>
</evidence>
<accession>A0A3S0HC46</accession>
<keyword evidence="2" id="KW-0472">Membrane</keyword>
<organism evidence="3 4">
    <name type="scientific">Hymenobacter gummosus</name>
    <dbReference type="NCBI Taxonomy" id="1776032"/>
    <lineage>
        <taxon>Bacteria</taxon>
        <taxon>Pseudomonadati</taxon>
        <taxon>Bacteroidota</taxon>
        <taxon>Cytophagia</taxon>
        <taxon>Cytophagales</taxon>
        <taxon>Hymenobacteraceae</taxon>
        <taxon>Hymenobacter</taxon>
    </lineage>
</organism>
<keyword evidence="2" id="KW-0812">Transmembrane</keyword>
<dbReference type="RefSeq" id="WP_126691181.1">
    <property type="nucleotide sequence ID" value="NZ_RXOF01000001.1"/>
</dbReference>
<proteinExistence type="predicted"/>
<feature type="compositionally biased region" description="Low complexity" evidence="1">
    <location>
        <begin position="100"/>
        <end position="117"/>
    </location>
</feature>
<dbReference type="EMBL" id="RXOF01000001">
    <property type="protein sequence ID" value="RTQ53255.1"/>
    <property type="molecule type" value="Genomic_DNA"/>
</dbReference>
<dbReference type="Proteomes" id="UP000282184">
    <property type="component" value="Unassembled WGS sequence"/>
</dbReference>
<feature type="region of interest" description="Disordered" evidence="1">
    <location>
        <begin position="88"/>
        <end position="123"/>
    </location>
</feature>
<evidence type="ECO:0008006" key="5">
    <source>
        <dbReference type="Google" id="ProtNLM"/>
    </source>
</evidence>
<feature type="transmembrane region" description="Helical" evidence="2">
    <location>
        <begin position="48"/>
        <end position="74"/>
    </location>
</feature>
<gene>
    <name evidence="3" type="ORF">EJV47_00500</name>
</gene>
<dbReference type="OrthoDB" id="894356at2"/>
<name>A0A3S0HC46_9BACT</name>
<dbReference type="AlphaFoldDB" id="A0A3S0HC46"/>
<evidence type="ECO:0000313" key="3">
    <source>
        <dbReference type="EMBL" id="RTQ53255.1"/>
    </source>
</evidence>
<keyword evidence="2" id="KW-1133">Transmembrane helix</keyword>